<organism evidence="12 13">
    <name type="scientific">Ralstonia soli</name>
    <dbReference type="NCBI Taxonomy" id="2953896"/>
    <lineage>
        <taxon>Bacteria</taxon>
        <taxon>Pseudomonadati</taxon>
        <taxon>Pseudomonadota</taxon>
        <taxon>Betaproteobacteria</taxon>
        <taxon>Burkholderiales</taxon>
        <taxon>Burkholderiaceae</taxon>
        <taxon>Ralstonia</taxon>
    </lineage>
</organism>
<dbReference type="PROSITE" id="PS51194">
    <property type="entry name" value="HELICASE_CTER"/>
    <property type="match status" value="1"/>
</dbReference>
<dbReference type="GO" id="GO:0004386">
    <property type="term" value="F:helicase activity"/>
    <property type="evidence" value="ECO:0007669"/>
    <property type="project" value="UniProtKB-KW"/>
</dbReference>
<evidence type="ECO:0000259" key="10">
    <source>
        <dbReference type="PROSITE" id="PS51194"/>
    </source>
</evidence>
<dbReference type="InterPro" id="IPR000629">
    <property type="entry name" value="RNA-helicase_DEAD-box_CS"/>
</dbReference>
<keyword evidence="4 7" id="KW-0067">ATP-binding</keyword>
<feature type="compositionally biased region" description="Polar residues" evidence="8">
    <location>
        <begin position="521"/>
        <end position="531"/>
    </location>
</feature>
<dbReference type="InterPro" id="IPR027417">
    <property type="entry name" value="P-loop_NTPase"/>
</dbReference>
<protein>
    <submittedName>
        <fullName evidence="12">DEAD/DEAH box helicase</fullName>
    </submittedName>
</protein>
<evidence type="ECO:0000256" key="7">
    <source>
        <dbReference type="RuleBase" id="RU000492"/>
    </source>
</evidence>
<evidence type="ECO:0000313" key="13">
    <source>
        <dbReference type="Proteomes" id="UP001162811"/>
    </source>
</evidence>
<dbReference type="InterPro" id="IPR001650">
    <property type="entry name" value="Helicase_C-like"/>
</dbReference>
<feature type="short sequence motif" description="Q motif" evidence="6">
    <location>
        <begin position="33"/>
        <end position="61"/>
    </location>
</feature>
<feature type="compositionally biased region" description="Gly residues" evidence="8">
    <location>
        <begin position="449"/>
        <end position="459"/>
    </location>
</feature>
<sequence>MTQPQDGSGAIAHAETINTNTDNLLAEAATRASAFAALGLDDRIVRALGEVNYTTPTPVQAQAIPACLSGRDLLVTSQTGSGKTAAFILPAIQRISEQPEPQRPRMDGPPQRMKGRRPRPAPAKPSLLVLTPTRELALQVTTATAQYGRHLRRIVCASILGGMPYPKQLDMLARMPDIIIATPGRLLDHIDSGRIDLSALDMLVFDEADRMLDMGFSDDIEAIVGATPATRQMLMFSATMDRRIEQLAERMMRDPQRIEIAAAKVDQSHIEERLHFTDDMSHKQQLLDHLLRDASLKQAIVFTATKRDADSLAERLTEHGFSAGALHGDMHQGARNRTLTALRRGQLRVLVATDVAARGIDVPDITHVVNFDLPKQAEDYVHRIGRTGRAGRSGVAINLVNHNDTFQWRRIERFVDRRIDASVVEGLEPKRSPKPRTGGPRAGGDRGGYRGNNGGGGYRGQREGYGARQGGNGGTSEGRFQRSFGGDRDGFAPRRDDRNGSGGYQGGQREWNRDDRAPRQSYGQGQQNRGDWQQRPARTQDGNRGYGNSAGGNGGGYGNRDGNRESYGNREGAPRRFGDNNGGSRFGNDSTNGAPRRSYGNRDGNRDSYGSKGRSRDFDR</sequence>
<keyword evidence="3 7" id="KW-0347">Helicase</keyword>
<dbReference type="SMART" id="SM00490">
    <property type="entry name" value="HELICc"/>
    <property type="match status" value="1"/>
</dbReference>
<comment type="similarity">
    <text evidence="5 7">Belongs to the DEAD box helicase family.</text>
</comment>
<feature type="domain" description="Helicase C-terminal" evidence="10">
    <location>
        <begin position="286"/>
        <end position="430"/>
    </location>
</feature>
<evidence type="ECO:0000256" key="6">
    <source>
        <dbReference type="PROSITE-ProRule" id="PRU00552"/>
    </source>
</evidence>
<dbReference type="PROSITE" id="PS51195">
    <property type="entry name" value="Q_MOTIF"/>
    <property type="match status" value="1"/>
</dbReference>
<dbReference type="EMBL" id="JAMXHT010000003">
    <property type="protein sequence ID" value="MCO5398271.1"/>
    <property type="molecule type" value="Genomic_DNA"/>
</dbReference>
<evidence type="ECO:0000256" key="2">
    <source>
        <dbReference type="ARBA" id="ARBA00022801"/>
    </source>
</evidence>
<feature type="compositionally biased region" description="Gly residues" evidence="8">
    <location>
        <begin position="467"/>
        <end position="476"/>
    </location>
</feature>
<keyword evidence="1 7" id="KW-0547">Nucleotide-binding</keyword>
<evidence type="ECO:0000259" key="11">
    <source>
        <dbReference type="PROSITE" id="PS51195"/>
    </source>
</evidence>
<dbReference type="Pfam" id="PF00270">
    <property type="entry name" value="DEAD"/>
    <property type="match status" value="1"/>
</dbReference>
<evidence type="ECO:0000256" key="4">
    <source>
        <dbReference type="ARBA" id="ARBA00022840"/>
    </source>
</evidence>
<keyword evidence="13" id="KW-1185">Reference proteome</keyword>
<evidence type="ECO:0000256" key="1">
    <source>
        <dbReference type="ARBA" id="ARBA00022741"/>
    </source>
</evidence>
<feature type="compositionally biased region" description="Basic and acidic residues" evidence="8">
    <location>
        <begin position="485"/>
        <end position="499"/>
    </location>
</feature>
<keyword evidence="2 7" id="KW-0378">Hydrolase</keyword>
<dbReference type="PANTHER" id="PTHR47959">
    <property type="entry name" value="ATP-DEPENDENT RNA HELICASE RHLE-RELATED"/>
    <property type="match status" value="1"/>
</dbReference>
<reference evidence="12" key="2">
    <citation type="journal article" date="2023" name="Front. Microbiol.">
        <title>Ralstonia chuxiongensis sp. nov., Ralstonia mojiangensis sp. nov., and Ralstonia soli sp. nov., isolated from tobacco fields, are three novel species in the family Burkholderiaceae.</title>
        <authorList>
            <person name="Lu C.H."/>
            <person name="Zhang Y.Y."/>
            <person name="Jiang N."/>
            <person name="Chen W."/>
            <person name="Shao X."/>
            <person name="Zhao Z.M."/>
            <person name="Lu W.L."/>
            <person name="Hu X."/>
            <person name="Xi Y.X."/>
            <person name="Zou S.Y."/>
            <person name="Wei Q.J."/>
            <person name="Lin Z.L."/>
            <person name="Gong L."/>
            <person name="Gai X.T."/>
            <person name="Zhang L.Q."/>
            <person name="Li J.Y."/>
            <person name="Jin Y."/>
            <person name="Xia Z.Y."/>
        </authorList>
    </citation>
    <scope>NUCLEOTIDE SEQUENCE</scope>
    <source>
        <strain evidence="12">21MJYT02-11</strain>
    </source>
</reference>
<dbReference type="RefSeq" id="WP_252679286.1">
    <property type="nucleotide sequence ID" value="NZ_JAMXHT010000003.1"/>
</dbReference>
<dbReference type="InterPro" id="IPR011545">
    <property type="entry name" value="DEAD/DEAH_box_helicase_dom"/>
</dbReference>
<feature type="compositionally biased region" description="Gly residues" evidence="8">
    <location>
        <begin position="544"/>
        <end position="559"/>
    </location>
</feature>
<evidence type="ECO:0000256" key="3">
    <source>
        <dbReference type="ARBA" id="ARBA00022806"/>
    </source>
</evidence>
<comment type="caution">
    <text evidence="12">The sequence shown here is derived from an EMBL/GenBank/DDBJ whole genome shotgun (WGS) entry which is preliminary data.</text>
</comment>
<dbReference type="CDD" id="cd00268">
    <property type="entry name" value="DEADc"/>
    <property type="match status" value="1"/>
</dbReference>
<dbReference type="Gene3D" id="3.40.50.300">
    <property type="entry name" value="P-loop containing nucleotide triphosphate hydrolases"/>
    <property type="match status" value="2"/>
</dbReference>
<evidence type="ECO:0000313" key="12">
    <source>
        <dbReference type="EMBL" id="MCO5398271.1"/>
    </source>
</evidence>
<evidence type="ECO:0000256" key="8">
    <source>
        <dbReference type="SAM" id="MobiDB-lite"/>
    </source>
</evidence>
<dbReference type="Pfam" id="PF00271">
    <property type="entry name" value="Helicase_C"/>
    <property type="match status" value="1"/>
</dbReference>
<reference evidence="12" key="1">
    <citation type="submission" date="2022-06" db="EMBL/GenBank/DDBJ databases">
        <authorList>
            <person name="Lu C.-H."/>
        </authorList>
    </citation>
    <scope>NUCLEOTIDE SEQUENCE</scope>
    <source>
        <strain evidence="12">21MJYT02-11</strain>
    </source>
</reference>
<dbReference type="CDD" id="cd18787">
    <property type="entry name" value="SF2_C_DEAD"/>
    <property type="match status" value="1"/>
</dbReference>
<dbReference type="PANTHER" id="PTHR47959:SF17">
    <property type="entry name" value="ATP-DEPENDENT RNA HELICASE DEAD BOX FAMILY"/>
    <property type="match status" value="1"/>
</dbReference>
<name>A0ABT1AIR7_9RALS</name>
<dbReference type="SMART" id="SM00487">
    <property type="entry name" value="DEXDc"/>
    <property type="match status" value="1"/>
</dbReference>
<dbReference type="InterPro" id="IPR050079">
    <property type="entry name" value="DEAD_box_RNA_helicase"/>
</dbReference>
<proteinExistence type="inferred from homology"/>
<dbReference type="PROSITE" id="PS00039">
    <property type="entry name" value="DEAD_ATP_HELICASE"/>
    <property type="match status" value="1"/>
</dbReference>
<gene>
    <name evidence="12" type="ORF">NG900_08695</name>
</gene>
<accession>A0ABT1AIR7</accession>
<dbReference type="InterPro" id="IPR014014">
    <property type="entry name" value="RNA_helicase_DEAD_Q_motif"/>
</dbReference>
<feature type="region of interest" description="Disordered" evidence="8">
    <location>
        <begin position="94"/>
        <end position="125"/>
    </location>
</feature>
<dbReference type="InterPro" id="IPR044742">
    <property type="entry name" value="DEAD/DEAH_RhlB"/>
</dbReference>
<dbReference type="InterPro" id="IPR014001">
    <property type="entry name" value="Helicase_ATP-bd"/>
</dbReference>
<dbReference type="PROSITE" id="PS51192">
    <property type="entry name" value="HELICASE_ATP_BIND_1"/>
    <property type="match status" value="1"/>
</dbReference>
<dbReference type="SUPFAM" id="SSF52540">
    <property type="entry name" value="P-loop containing nucleoside triphosphate hydrolases"/>
    <property type="match status" value="1"/>
</dbReference>
<feature type="region of interest" description="Disordered" evidence="8">
    <location>
        <begin position="425"/>
        <end position="620"/>
    </location>
</feature>
<evidence type="ECO:0000259" key="9">
    <source>
        <dbReference type="PROSITE" id="PS51192"/>
    </source>
</evidence>
<feature type="domain" description="Helicase ATP-binding" evidence="9">
    <location>
        <begin position="64"/>
        <end position="258"/>
    </location>
</feature>
<feature type="domain" description="DEAD-box RNA helicase Q" evidence="11">
    <location>
        <begin position="33"/>
        <end position="61"/>
    </location>
</feature>
<dbReference type="Proteomes" id="UP001162811">
    <property type="component" value="Unassembled WGS sequence"/>
</dbReference>
<feature type="compositionally biased region" description="Basic and acidic residues" evidence="8">
    <location>
        <begin position="561"/>
        <end position="578"/>
    </location>
</feature>
<evidence type="ECO:0000256" key="5">
    <source>
        <dbReference type="ARBA" id="ARBA00038437"/>
    </source>
</evidence>